<dbReference type="Gene3D" id="1.10.287.850">
    <property type="entry name" value="HP0062-like domain"/>
    <property type="match status" value="1"/>
</dbReference>
<dbReference type="InterPro" id="IPR000084">
    <property type="entry name" value="PE-PGRS_N"/>
</dbReference>
<accession>A0A1X1UPV7</accession>
<name>A0A1X1UPV7_MYCGS</name>
<reference evidence="2 3" key="1">
    <citation type="submission" date="2016-01" db="EMBL/GenBank/DDBJ databases">
        <title>The new phylogeny of the genus Mycobacterium.</title>
        <authorList>
            <person name="Tarcisio F."/>
            <person name="Conor M."/>
            <person name="Antonella G."/>
            <person name="Elisabetta G."/>
            <person name="Giulia F.S."/>
            <person name="Sara T."/>
            <person name="Anna F."/>
            <person name="Clotilde B."/>
            <person name="Roberto B."/>
            <person name="Veronica D.S."/>
            <person name="Fabio R."/>
            <person name="Monica P."/>
            <person name="Olivier J."/>
            <person name="Enrico T."/>
            <person name="Nicola S."/>
        </authorList>
    </citation>
    <scope>NUCLEOTIDE SEQUENCE [LARGE SCALE GENOMIC DNA]</scope>
    <source>
        <strain evidence="2 3">DSM 43505</strain>
    </source>
</reference>
<evidence type="ECO:0000259" key="1">
    <source>
        <dbReference type="Pfam" id="PF00934"/>
    </source>
</evidence>
<dbReference type="InterPro" id="IPR038332">
    <property type="entry name" value="PPE_sf"/>
</dbReference>
<gene>
    <name evidence="2" type="ORF">AWC07_19970</name>
</gene>
<dbReference type="Pfam" id="PF00934">
    <property type="entry name" value="PE"/>
    <property type="match status" value="1"/>
</dbReference>
<dbReference type="EMBL" id="LQOX01000153">
    <property type="protein sequence ID" value="ORV58807.1"/>
    <property type="molecule type" value="Genomic_DNA"/>
</dbReference>
<keyword evidence="3" id="KW-1185">Reference proteome</keyword>
<sequence>MSLVFADAELLATAATDLANIGSTISTASNTAAAATIGVLPPALDEVSASIAALFGAHGQAYQQLSTQLEEAGQVQAGLAAGLARAELAFNETLVAGETALGQAVAGVDGALGGALIAGFNAVNSLVYAGEQFVNTLAGAPVAPNLSASLLVGGSVQGGGQFLAGLIPTGQLLTGGFDSAIDGLAVQLSGGGETGGGSEIGGGTY</sequence>
<protein>
    <recommendedName>
        <fullName evidence="1">PE domain-containing protein</fullName>
    </recommendedName>
</protein>
<evidence type="ECO:0000313" key="2">
    <source>
        <dbReference type="EMBL" id="ORV58807.1"/>
    </source>
</evidence>
<evidence type="ECO:0000313" key="3">
    <source>
        <dbReference type="Proteomes" id="UP000193738"/>
    </source>
</evidence>
<dbReference type="SUPFAM" id="SSF140459">
    <property type="entry name" value="PE/PPE dimer-like"/>
    <property type="match status" value="1"/>
</dbReference>
<dbReference type="Proteomes" id="UP000193738">
    <property type="component" value="Unassembled WGS sequence"/>
</dbReference>
<organism evidence="2 3">
    <name type="scientific">Mycobacterium gastri</name>
    <dbReference type="NCBI Taxonomy" id="1777"/>
    <lineage>
        <taxon>Bacteria</taxon>
        <taxon>Bacillati</taxon>
        <taxon>Actinomycetota</taxon>
        <taxon>Actinomycetes</taxon>
        <taxon>Mycobacteriales</taxon>
        <taxon>Mycobacteriaceae</taxon>
        <taxon>Mycobacterium</taxon>
    </lineage>
</organism>
<comment type="caution">
    <text evidence="2">The sequence shown here is derived from an EMBL/GenBank/DDBJ whole genome shotgun (WGS) entry which is preliminary data.</text>
</comment>
<dbReference type="RefSeq" id="WP_051508039.1">
    <property type="nucleotide sequence ID" value="NZ_LQOX01000153.1"/>
</dbReference>
<feature type="domain" description="PE" evidence="1">
    <location>
        <begin position="4"/>
        <end position="73"/>
    </location>
</feature>
<dbReference type="AlphaFoldDB" id="A0A1X1UPV7"/>
<proteinExistence type="predicted"/>